<dbReference type="EMBL" id="KX397368">
    <property type="protein sequence ID" value="ANZ49132.1"/>
    <property type="molecule type" value="Genomic_DNA"/>
</dbReference>
<dbReference type="GeneID" id="29069172"/>
<dbReference type="KEGG" id="vg:29069172"/>
<dbReference type="RefSeq" id="YP_009293018.1">
    <property type="nucleotide sequence ID" value="NC_031127.1"/>
</dbReference>
<accession>A0A1B2ID27</accession>
<evidence type="ECO:0000313" key="1">
    <source>
        <dbReference type="EMBL" id="ANZ49132.1"/>
    </source>
</evidence>
<reference evidence="2" key="1">
    <citation type="submission" date="2016-06" db="EMBL/GenBank/DDBJ databases">
        <authorList>
            <person name="Berg J.A."/>
            <person name="Grossarth S.E."/>
            <person name="Jarvis T.M."/>
            <person name="Merrill B.D."/>
            <person name="Breakwell D.P."/>
            <person name="Hope S."/>
            <person name="Grose J.H."/>
        </authorList>
    </citation>
    <scope>NUCLEOTIDE SEQUENCE [LARGE SCALE GENOMIC DNA]</scope>
</reference>
<organism evidence="1 2">
    <name type="scientific">Erwinia phage vB_EamM_Huxley</name>
    <dbReference type="NCBI Taxonomy" id="1883373"/>
    <lineage>
        <taxon>Viruses</taxon>
        <taxon>Duplodnaviria</taxon>
        <taxon>Heunggongvirae</taxon>
        <taxon>Uroviricota</taxon>
        <taxon>Caudoviricetes</taxon>
        <taxon>Chimalliviridae</taxon>
        <taxon>Machinavirus</taxon>
        <taxon>Machinavirus machina</taxon>
    </lineage>
</organism>
<sequence length="107" mass="12320">MLISSITLGEVVPSLDSQRRKLMQDYTEYFRNHPETVDVPTKAEFAWPEIHSFYAYCKLAEIQDNQVYPIMLINGISNPMDFTPEKYPVLRIPSPVVVENVLNTITT</sequence>
<proteinExistence type="predicted"/>
<dbReference type="OrthoDB" id="23419at10239"/>
<protein>
    <submittedName>
        <fullName evidence="1">Uncharacterized protein</fullName>
    </submittedName>
</protein>
<gene>
    <name evidence="1" type="ORF">HUXLEY_50</name>
</gene>
<dbReference type="Proteomes" id="UP000203302">
    <property type="component" value="Segment"/>
</dbReference>
<name>A0A1B2ID27_9CAUD</name>
<evidence type="ECO:0000313" key="2">
    <source>
        <dbReference type="Proteomes" id="UP000203302"/>
    </source>
</evidence>